<dbReference type="Gene3D" id="3.30.160.20">
    <property type="match status" value="1"/>
</dbReference>
<dbReference type="SUPFAM" id="SSF54768">
    <property type="entry name" value="dsRNA-binding domain-like"/>
    <property type="match status" value="1"/>
</dbReference>
<name>A0A8J4QIC0_9ROSI</name>
<accession>A0A8J4QIC0</accession>
<evidence type="ECO:0000313" key="13">
    <source>
        <dbReference type="Proteomes" id="UP000737018"/>
    </source>
</evidence>
<dbReference type="Gene3D" id="1.10.1520.10">
    <property type="entry name" value="Ribonuclease III domain"/>
    <property type="match status" value="2"/>
</dbReference>
<keyword evidence="6" id="KW-0378">Hydrolase</keyword>
<dbReference type="GO" id="GO:0005634">
    <property type="term" value="C:nucleus"/>
    <property type="evidence" value="ECO:0007669"/>
    <property type="project" value="TreeGrafter"/>
</dbReference>
<evidence type="ECO:0000256" key="8">
    <source>
        <dbReference type="ARBA" id="ARBA00022884"/>
    </source>
</evidence>
<dbReference type="Proteomes" id="UP000737018">
    <property type="component" value="Unassembled WGS sequence"/>
</dbReference>
<evidence type="ECO:0000256" key="2">
    <source>
        <dbReference type="ARBA" id="ARBA00001946"/>
    </source>
</evidence>
<dbReference type="Pfam" id="PF00035">
    <property type="entry name" value="dsrm"/>
    <property type="match status" value="1"/>
</dbReference>
<evidence type="ECO:0000256" key="3">
    <source>
        <dbReference type="ARBA" id="ARBA00022722"/>
    </source>
</evidence>
<dbReference type="FunFam" id="1.10.1520.10:FF:000013">
    <property type="entry name" value="Endoribonuclease Dicer homolog 2"/>
    <property type="match status" value="1"/>
</dbReference>
<evidence type="ECO:0000259" key="10">
    <source>
        <dbReference type="PROSITE" id="PS50137"/>
    </source>
</evidence>
<organism evidence="12 13">
    <name type="scientific">Castanea mollissima</name>
    <name type="common">Chinese chestnut</name>
    <dbReference type="NCBI Taxonomy" id="60419"/>
    <lineage>
        <taxon>Eukaryota</taxon>
        <taxon>Viridiplantae</taxon>
        <taxon>Streptophyta</taxon>
        <taxon>Embryophyta</taxon>
        <taxon>Tracheophyta</taxon>
        <taxon>Spermatophyta</taxon>
        <taxon>Magnoliopsida</taxon>
        <taxon>eudicotyledons</taxon>
        <taxon>Gunneridae</taxon>
        <taxon>Pentapetalae</taxon>
        <taxon>rosids</taxon>
        <taxon>fabids</taxon>
        <taxon>Fagales</taxon>
        <taxon>Fagaceae</taxon>
        <taxon>Castanea</taxon>
    </lineage>
</organism>
<dbReference type="InterPro" id="IPR000999">
    <property type="entry name" value="RNase_III_dom"/>
</dbReference>
<reference evidence="12" key="1">
    <citation type="submission" date="2020-03" db="EMBL/GenBank/DDBJ databases">
        <title>Castanea mollissima Vanexum genome sequencing.</title>
        <authorList>
            <person name="Staton M."/>
        </authorList>
    </citation>
    <scope>NUCLEOTIDE SEQUENCE</scope>
    <source>
        <tissue evidence="12">Leaf</tissue>
    </source>
</reference>
<dbReference type="OrthoDB" id="6513042at2759"/>
<feature type="domain" description="DRBM" evidence="10">
    <location>
        <begin position="381"/>
        <end position="448"/>
    </location>
</feature>
<dbReference type="InterPro" id="IPR014720">
    <property type="entry name" value="dsRBD_dom"/>
</dbReference>
<dbReference type="AlphaFoldDB" id="A0A8J4QIC0"/>
<keyword evidence="13" id="KW-1185">Reference proteome</keyword>
<keyword evidence="5" id="KW-0255">Endonuclease</keyword>
<dbReference type="PROSITE" id="PS50137">
    <property type="entry name" value="DS_RBD"/>
    <property type="match status" value="1"/>
</dbReference>
<dbReference type="SUPFAM" id="SSF69065">
    <property type="entry name" value="RNase III domain-like"/>
    <property type="match status" value="2"/>
</dbReference>
<sequence length="555" mass="62122">SSNKFVELPPELCSIIMSPISITTFYSFSFVPSIMHRLESLLIAFNLKKMLLDHHCVQNDLIPTMKVLEAITTKKCQEKFHLESLETLGDSFLKYAASQQLFKTYQNQHEGLLSVKKEKIISNAALCKFGCGRKIPGFIRTEPFDPKMWIIPGEKSGSNALNEELLSNNRKIYIRGNRKVKSKRVADVVEALIGAFLSTGGETAALLFIRLESLLNYSFHDPSLLVEALTHGSYMLPEIPRCYQRLEFLGDAVLDYLMTLHFYNKYPELSPGLLTDMRSASVNNDCYARTAVKFGLHKHILYASQDLQRHIVVTVDSFEKLSSESTFGWESQTTFPKVLADVIESLAGAILVDSGYNKEIVFQSMRPLLEPLITPETVVFDPAKELNELCQQEHFNMEKPIKSTNKDGASITIMVEADGKLFRHTATVSDKRIAKKIACKAVLDALKKHIAMTRAPEAKILDQAIAEVLPNDVGEGNAGGVEEAKLTEHGLGVELDDLGIIADESDWTAEWGVGDFVAAEIDVPPLHWVVEFRFLVVMFAKKLPLDGHRHVGHRK</sequence>
<evidence type="ECO:0000256" key="9">
    <source>
        <dbReference type="PROSITE-ProRule" id="PRU00266"/>
    </source>
</evidence>
<comment type="cofactor">
    <cofactor evidence="1">
        <name>Mn(2+)</name>
        <dbReference type="ChEBI" id="CHEBI:29035"/>
    </cofactor>
</comment>
<feature type="domain" description="RNase III" evidence="11">
    <location>
        <begin position="208"/>
        <end position="355"/>
    </location>
</feature>
<evidence type="ECO:0000259" key="11">
    <source>
        <dbReference type="PROSITE" id="PS50142"/>
    </source>
</evidence>
<dbReference type="EMBL" id="JRKL02009444">
    <property type="protein sequence ID" value="KAF3946339.1"/>
    <property type="molecule type" value="Genomic_DNA"/>
</dbReference>
<comment type="caution">
    <text evidence="12">The sequence shown here is derived from an EMBL/GenBank/DDBJ whole genome shotgun (WGS) entry which is preliminary data.</text>
</comment>
<dbReference type="GO" id="GO:0030422">
    <property type="term" value="P:siRNA processing"/>
    <property type="evidence" value="ECO:0007669"/>
    <property type="project" value="TreeGrafter"/>
</dbReference>
<dbReference type="PROSITE" id="PS00517">
    <property type="entry name" value="RNASE_3_1"/>
    <property type="match status" value="1"/>
</dbReference>
<dbReference type="PANTHER" id="PTHR14950">
    <property type="entry name" value="DICER-RELATED"/>
    <property type="match status" value="1"/>
</dbReference>
<dbReference type="CDD" id="cd00593">
    <property type="entry name" value="RIBOc"/>
    <property type="match status" value="2"/>
</dbReference>
<dbReference type="GO" id="GO:0003723">
    <property type="term" value="F:RNA binding"/>
    <property type="evidence" value="ECO:0007669"/>
    <property type="project" value="UniProtKB-UniRule"/>
</dbReference>
<dbReference type="GO" id="GO:0046872">
    <property type="term" value="F:metal ion binding"/>
    <property type="evidence" value="ECO:0007669"/>
    <property type="project" value="UniProtKB-KW"/>
</dbReference>
<gene>
    <name evidence="12" type="ORF">CMV_027385</name>
</gene>
<dbReference type="FunFam" id="1.10.1520.10:FF:000004">
    <property type="entry name" value="Endoribonuclease dicer-like 1"/>
    <property type="match status" value="1"/>
</dbReference>
<dbReference type="PROSITE" id="PS50142">
    <property type="entry name" value="RNASE_3_2"/>
    <property type="match status" value="2"/>
</dbReference>
<keyword evidence="8 9" id="KW-0694">RNA-binding</keyword>
<keyword evidence="4" id="KW-0479">Metal-binding</keyword>
<keyword evidence="3" id="KW-0540">Nuclease</keyword>
<evidence type="ECO:0000256" key="6">
    <source>
        <dbReference type="ARBA" id="ARBA00022801"/>
    </source>
</evidence>
<evidence type="ECO:0000256" key="7">
    <source>
        <dbReference type="ARBA" id="ARBA00022842"/>
    </source>
</evidence>
<keyword evidence="7" id="KW-0460">Magnesium</keyword>
<comment type="cofactor">
    <cofactor evidence="2">
        <name>Mg(2+)</name>
        <dbReference type="ChEBI" id="CHEBI:18420"/>
    </cofactor>
</comment>
<dbReference type="PANTHER" id="PTHR14950:SF70">
    <property type="entry name" value="ENDORIBONUCLEASE DICER HOMOLOG 2"/>
    <property type="match status" value="1"/>
</dbReference>
<dbReference type="Pfam" id="PF00636">
    <property type="entry name" value="Ribonuclease_3"/>
    <property type="match status" value="2"/>
</dbReference>
<feature type="non-terminal residue" evidence="12">
    <location>
        <position position="1"/>
    </location>
</feature>
<evidence type="ECO:0000256" key="5">
    <source>
        <dbReference type="ARBA" id="ARBA00022759"/>
    </source>
</evidence>
<evidence type="ECO:0000313" key="12">
    <source>
        <dbReference type="EMBL" id="KAF3946339.1"/>
    </source>
</evidence>
<evidence type="ECO:0000256" key="4">
    <source>
        <dbReference type="ARBA" id="ARBA00022723"/>
    </source>
</evidence>
<proteinExistence type="predicted"/>
<dbReference type="GO" id="GO:0004525">
    <property type="term" value="F:ribonuclease III activity"/>
    <property type="evidence" value="ECO:0007669"/>
    <property type="project" value="InterPro"/>
</dbReference>
<protein>
    <submittedName>
        <fullName evidence="12">Uncharacterized protein</fullName>
    </submittedName>
</protein>
<dbReference type="InterPro" id="IPR036389">
    <property type="entry name" value="RNase_III_sf"/>
</dbReference>
<dbReference type="GO" id="GO:0005737">
    <property type="term" value="C:cytoplasm"/>
    <property type="evidence" value="ECO:0007669"/>
    <property type="project" value="TreeGrafter"/>
</dbReference>
<evidence type="ECO:0000256" key="1">
    <source>
        <dbReference type="ARBA" id="ARBA00001936"/>
    </source>
</evidence>
<feature type="domain" description="RNase III" evidence="11">
    <location>
        <begin position="34"/>
        <end position="201"/>
    </location>
</feature>
<dbReference type="SMART" id="SM00535">
    <property type="entry name" value="RIBOc"/>
    <property type="match status" value="2"/>
</dbReference>